<keyword evidence="1" id="KW-0175">Coiled coil</keyword>
<feature type="coiled-coil region" evidence="1">
    <location>
        <begin position="6"/>
        <end position="33"/>
    </location>
</feature>
<dbReference type="PANTHER" id="PTHR13379">
    <property type="entry name" value="UNCHARACTERIZED DUF1308"/>
    <property type="match status" value="1"/>
</dbReference>
<accession>A0A6A6NPP8</accession>
<evidence type="ECO:0000313" key="4">
    <source>
        <dbReference type="EMBL" id="KAF2453659.1"/>
    </source>
</evidence>
<organism evidence="4 5">
    <name type="scientific">Lineolata rhizophorae</name>
    <dbReference type="NCBI Taxonomy" id="578093"/>
    <lineage>
        <taxon>Eukaryota</taxon>
        <taxon>Fungi</taxon>
        <taxon>Dikarya</taxon>
        <taxon>Ascomycota</taxon>
        <taxon>Pezizomycotina</taxon>
        <taxon>Dothideomycetes</taxon>
        <taxon>Dothideomycetes incertae sedis</taxon>
        <taxon>Lineolatales</taxon>
        <taxon>Lineolataceae</taxon>
        <taxon>Lineolata</taxon>
    </lineage>
</organism>
<dbReference type="Proteomes" id="UP000799766">
    <property type="component" value="Unassembled WGS sequence"/>
</dbReference>
<dbReference type="PANTHER" id="PTHR13379:SF0">
    <property type="entry name" value="UPF0415 PROTEIN C7ORF25"/>
    <property type="match status" value="1"/>
</dbReference>
<evidence type="ECO:0000313" key="5">
    <source>
        <dbReference type="Proteomes" id="UP000799766"/>
    </source>
</evidence>
<dbReference type="EMBL" id="MU001696">
    <property type="protein sequence ID" value="KAF2453659.1"/>
    <property type="molecule type" value="Genomic_DNA"/>
</dbReference>
<reference evidence="4" key="1">
    <citation type="journal article" date="2020" name="Stud. Mycol.">
        <title>101 Dothideomycetes genomes: a test case for predicting lifestyles and emergence of pathogens.</title>
        <authorList>
            <person name="Haridas S."/>
            <person name="Albert R."/>
            <person name="Binder M."/>
            <person name="Bloem J."/>
            <person name="Labutti K."/>
            <person name="Salamov A."/>
            <person name="Andreopoulos B."/>
            <person name="Baker S."/>
            <person name="Barry K."/>
            <person name="Bills G."/>
            <person name="Bluhm B."/>
            <person name="Cannon C."/>
            <person name="Castanera R."/>
            <person name="Culley D."/>
            <person name="Daum C."/>
            <person name="Ezra D."/>
            <person name="Gonzalez J."/>
            <person name="Henrissat B."/>
            <person name="Kuo A."/>
            <person name="Liang C."/>
            <person name="Lipzen A."/>
            <person name="Lutzoni F."/>
            <person name="Magnuson J."/>
            <person name="Mondo S."/>
            <person name="Nolan M."/>
            <person name="Ohm R."/>
            <person name="Pangilinan J."/>
            <person name="Park H.-J."/>
            <person name="Ramirez L."/>
            <person name="Alfaro M."/>
            <person name="Sun H."/>
            <person name="Tritt A."/>
            <person name="Yoshinaga Y."/>
            <person name="Zwiers L.-H."/>
            <person name="Turgeon B."/>
            <person name="Goodwin S."/>
            <person name="Spatafora J."/>
            <person name="Crous P."/>
            <person name="Grigoriev I."/>
        </authorList>
    </citation>
    <scope>NUCLEOTIDE SEQUENCE</scope>
    <source>
        <strain evidence="4">ATCC 16933</strain>
    </source>
</reference>
<evidence type="ECO:0000256" key="1">
    <source>
        <dbReference type="SAM" id="Coils"/>
    </source>
</evidence>
<feature type="domain" description="DUF1308" evidence="3">
    <location>
        <begin position="267"/>
        <end position="354"/>
    </location>
</feature>
<dbReference type="InterPro" id="IPR010733">
    <property type="entry name" value="DUF1308"/>
</dbReference>
<evidence type="ECO:0000259" key="3">
    <source>
        <dbReference type="Pfam" id="PF07000"/>
    </source>
</evidence>
<dbReference type="OrthoDB" id="441890at2759"/>
<keyword evidence="5" id="KW-1185">Reference proteome</keyword>
<gene>
    <name evidence="4" type="ORF">BDY21DRAFT_355658</name>
</gene>
<name>A0A6A6NPP8_9PEZI</name>
<feature type="region of interest" description="Disordered" evidence="2">
    <location>
        <begin position="154"/>
        <end position="177"/>
    </location>
</feature>
<proteinExistence type="predicted"/>
<protein>
    <recommendedName>
        <fullName evidence="3">DUF1308 domain-containing protein</fullName>
    </recommendedName>
</protein>
<evidence type="ECO:0000256" key="2">
    <source>
        <dbReference type="SAM" id="MobiDB-lite"/>
    </source>
</evidence>
<sequence>MASPSVADLVERAKRLLTEVEAFEKSVIQQRRENAIEHRHFVGSIRAEVRSLEKLSSADPSSDRIQHTVNSSNLPFFESVWAAAKRTTGIVAFTKRFYWTPTTSNLAKRATKDPKRHSALVDVVAKNGSEWIKVSTITKMRLLFEMAKQGWANGPLSDSGEEDDTDCPKFQHPDDEDNNEISLVKAAENLRKASQATRVRYHHPKVHFVLPKIEAGEIEEVDRILEDIQNTGATLHCGSQIPQTLPELDGVLSGMVFDEFRDFSDVLNIDCTVLLALVSDLSHYTVPQEQWLHKAVRRQIEMEDKEKLLPTSLYPAMGGRKLVTTAEAAKRMHEIVDTIGTETEKARTAIIMQQEPRAQREELIERFQKYSDYPVPSSWQIPLKIVNKDVNRAQVPSLAEAVMEPLSDINRSVFSYGWLSGRTTISSNRTVAKQIEHLVEEHRTSEEDRGPDVWLCPTARSLVGKEKGRKE</sequence>
<dbReference type="Pfam" id="PF07000">
    <property type="entry name" value="DUF1308"/>
    <property type="match status" value="1"/>
</dbReference>
<dbReference type="AlphaFoldDB" id="A0A6A6NPP8"/>